<gene>
    <name evidence="4" type="ORF">EVA_01979</name>
</gene>
<dbReference type="InterPro" id="IPR049071">
    <property type="entry name" value="MPI_cupin_dom"/>
</dbReference>
<accession>J9H245</accession>
<dbReference type="SUPFAM" id="SSF51182">
    <property type="entry name" value="RmlC-like cupins"/>
    <property type="match status" value="1"/>
</dbReference>
<comment type="caution">
    <text evidence="4">The sequence shown here is derived from an EMBL/GenBank/DDBJ whole genome shotgun (WGS) entry which is preliminary data.</text>
</comment>
<evidence type="ECO:0000256" key="2">
    <source>
        <dbReference type="ARBA" id="ARBA00022833"/>
    </source>
</evidence>
<dbReference type="Pfam" id="PF21621">
    <property type="entry name" value="MPI_cupin_dom"/>
    <property type="match status" value="1"/>
</dbReference>
<organism evidence="4">
    <name type="scientific">gut metagenome</name>
    <dbReference type="NCBI Taxonomy" id="749906"/>
    <lineage>
        <taxon>unclassified sequences</taxon>
        <taxon>metagenomes</taxon>
        <taxon>organismal metagenomes</taxon>
    </lineage>
</organism>
<evidence type="ECO:0000259" key="3">
    <source>
        <dbReference type="Pfam" id="PF21621"/>
    </source>
</evidence>
<dbReference type="InterPro" id="IPR051804">
    <property type="entry name" value="Carb_Metab_Reg_Kinase/Isom"/>
</dbReference>
<dbReference type="CDD" id="cd07010">
    <property type="entry name" value="cupin_PMI_type_I_N_bac"/>
    <property type="match status" value="1"/>
</dbReference>
<keyword evidence="4" id="KW-0413">Isomerase</keyword>
<evidence type="ECO:0000256" key="1">
    <source>
        <dbReference type="ARBA" id="ARBA00022723"/>
    </source>
</evidence>
<dbReference type="PANTHER" id="PTHR42742">
    <property type="entry name" value="TRANSCRIPTIONAL REPRESSOR MPRA"/>
    <property type="match status" value="1"/>
</dbReference>
<dbReference type="GO" id="GO:0046872">
    <property type="term" value="F:metal ion binding"/>
    <property type="evidence" value="ECO:0007669"/>
    <property type="project" value="UniProtKB-KW"/>
</dbReference>
<sequence length="360" mass="39345">MRAAPNRPLRLAPNRVSYIIPGGGLIDRFLKLEKSEASQLWVASCVNSALPGAGDSRSRILAEDGGEVLADLLQGDPEGYLGERHAREFGPQPGFLLKLLNSRDRLLVQTHPDGARARKYFNAPCGKAEGWYVLDVDQSRGPALVWAGFKPDVTPERFRALIEKQDCPAILDCLHSFAIAPGDVVFIPPGMPHALGAGSLVAEIQQPIDLTLRAERFRPDGSALAPESLHSGAGMDALLDCFDFSWAADREQVRKRCFKHHAPKALAGGSVQRILGSDETDRFTMDRIRCTGRLTRASAPFRVLLAEKGEGFVEAGGERLAFQKGQEMFLPAGIREYTLLTQTELCVLECAPPQTRYGSN</sequence>
<dbReference type="EMBL" id="AMCI01000293">
    <property type="protein sequence ID" value="EJX09913.1"/>
    <property type="molecule type" value="Genomic_DNA"/>
</dbReference>
<proteinExistence type="predicted"/>
<keyword evidence="1" id="KW-0479">Metal-binding</keyword>
<evidence type="ECO:0000313" key="4">
    <source>
        <dbReference type="EMBL" id="EJX09913.1"/>
    </source>
</evidence>
<dbReference type="Gene3D" id="2.60.120.10">
    <property type="entry name" value="Jelly Rolls"/>
    <property type="match status" value="2"/>
</dbReference>
<dbReference type="GO" id="GO:0016853">
    <property type="term" value="F:isomerase activity"/>
    <property type="evidence" value="ECO:0007669"/>
    <property type="project" value="UniProtKB-KW"/>
</dbReference>
<dbReference type="AlphaFoldDB" id="J9H245"/>
<keyword evidence="2" id="KW-0862">Zinc</keyword>
<feature type="domain" description="Mannose-6-phosphate isomerase cupin" evidence="3">
    <location>
        <begin position="280"/>
        <end position="347"/>
    </location>
</feature>
<dbReference type="InterPro" id="IPR011051">
    <property type="entry name" value="RmlC_Cupin_sf"/>
</dbReference>
<reference evidence="4" key="1">
    <citation type="journal article" date="2012" name="PLoS ONE">
        <title>Gene sets for utilization of primary and secondary nutrition supplies in the distal gut of endangered iberian lynx.</title>
        <authorList>
            <person name="Alcaide M."/>
            <person name="Messina E."/>
            <person name="Richter M."/>
            <person name="Bargiela R."/>
            <person name="Peplies J."/>
            <person name="Huws S.A."/>
            <person name="Newbold C.J."/>
            <person name="Golyshin P.N."/>
            <person name="Simon M.A."/>
            <person name="Lopez G."/>
            <person name="Yakimov M.M."/>
            <person name="Ferrer M."/>
        </authorList>
    </citation>
    <scope>NUCLEOTIDE SEQUENCE</scope>
</reference>
<dbReference type="PANTHER" id="PTHR42742:SF3">
    <property type="entry name" value="FRUCTOKINASE"/>
    <property type="match status" value="1"/>
</dbReference>
<name>J9H245_9ZZZZ</name>
<protein>
    <submittedName>
        <fullName evidence="4">Phosphomannose isomerase-like protein</fullName>
    </submittedName>
</protein>
<dbReference type="InterPro" id="IPR014710">
    <property type="entry name" value="RmlC-like_jellyroll"/>
</dbReference>